<organism evidence="2 3">
    <name type="scientific">Bowmanella yangjiangensis</name>
    <dbReference type="NCBI Taxonomy" id="2811230"/>
    <lineage>
        <taxon>Bacteria</taxon>
        <taxon>Pseudomonadati</taxon>
        <taxon>Pseudomonadota</taxon>
        <taxon>Gammaproteobacteria</taxon>
        <taxon>Alteromonadales</taxon>
        <taxon>Alteromonadaceae</taxon>
        <taxon>Bowmanella</taxon>
    </lineage>
</organism>
<accession>A0ABS3D285</accession>
<dbReference type="Pfam" id="PF00126">
    <property type="entry name" value="HTH_1"/>
    <property type="match status" value="1"/>
</dbReference>
<dbReference type="RefSeq" id="WP_206597184.1">
    <property type="nucleotide sequence ID" value="NZ_JAFKCS010000783.1"/>
</dbReference>
<gene>
    <name evidence="2" type="ORF">J0A65_26660</name>
</gene>
<keyword evidence="3" id="KW-1185">Reference proteome</keyword>
<dbReference type="Proteomes" id="UP000663992">
    <property type="component" value="Unassembled WGS sequence"/>
</dbReference>
<evidence type="ECO:0000313" key="2">
    <source>
        <dbReference type="EMBL" id="MBN7823478.1"/>
    </source>
</evidence>
<dbReference type="EMBL" id="JAFKCS010000783">
    <property type="protein sequence ID" value="MBN7823478.1"/>
    <property type="molecule type" value="Genomic_DNA"/>
</dbReference>
<dbReference type="InterPro" id="IPR000847">
    <property type="entry name" value="LysR_HTH_N"/>
</dbReference>
<dbReference type="SUPFAM" id="SSF46785">
    <property type="entry name" value="Winged helix' DNA-binding domain"/>
    <property type="match status" value="1"/>
</dbReference>
<name>A0ABS3D285_9ALTE</name>
<reference evidence="2 3" key="1">
    <citation type="submission" date="2021-03" db="EMBL/GenBank/DDBJ databases">
        <title>novel species isolated from a fishpond in China.</title>
        <authorList>
            <person name="Lu H."/>
            <person name="Cai Z."/>
        </authorList>
    </citation>
    <scope>NUCLEOTIDE SEQUENCE [LARGE SCALE GENOMIC DNA]</scope>
    <source>
        <strain evidence="2 3">Y57</strain>
    </source>
</reference>
<dbReference type="Gene3D" id="1.10.10.10">
    <property type="entry name" value="Winged helix-like DNA-binding domain superfamily/Winged helix DNA-binding domain"/>
    <property type="match status" value="1"/>
</dbReference>
<protein>
    <submittedName>
        <fullName evidence="2">LysR family transcriptional regulator</fullName>
    </submittedName>
</protein>
<sequence>MNISPESLQAFAQAAHSGSLSAAARRLGKSQSTIS</sequence>
<feature type="domain" description="HTH lysR-type" evidence="1">
    <location>
        <begin position="1"/>
        <end position="35"/>
    </location>
</feature>
<comment type="caution">
    <text evidence="2">The sequence shown here is derived from an EMBL/GenBank/DDBJ whole genome shotgun (WGS) entry which is preliminary data.</text>
</comment>
<evidence type="ECO:0000313" key="3">
    <source>
        <dbReference type="Proteomes" id="UP000663992"/>
    </source>
</evidence>
<dbReference type="InterPro" id="IPR036390">
    <property type="entry name" value="WH_DNA-bd_sf"/>
</dbReference>
<proteinExistence type="predicted"/>
<feature type="non-terminal residue" evidence="2">
    <location>
        <position position="35"/>
    </location>
</feature>
<evidence type="ECO:0000259" key="1">
    <source>
        <dbReference type="PROSITE" id="PS50931"/>
    </source>
</evidence>
<dbReference type="InterPro" id="IPR036388">
    <property type="entry name" value="WH-like_DNA-bd_sf"/>
</dbReference>
<dbReference type="PROSITE" id="PS50931">
    <property type="entry name" value="HTH_LYSR"/>
    <property type="match status" value="1"/>
</dbReference>